<dbReference type="PANTHER" id="PTHR23112">
    <property type="entry name" value="G PROTEIN-COUPLED RECEPTOR 157-RELATED"/>
    <property type="match status" value="1"/>
</dbReference>
<dbReference type="AlphaFoldDB" id="A0A9P7Q7D5"/>
<dbReference type="GO" id="GO:0005886">
    <property type="term" value="C:plasma membrane"/>
    <property type="evidence" value="ECO:0007669"/>
    <property type="project" value="TreeGrafter"/>
</dbReference>
<feature type="transmembrane region" description="Helical" evidence="5">
    <location>
        <begin position="189"/>
        <end position="212"/>
    </location>
</feature>
<feature type="transmembrane region" description="Helical" evidence="5">
    <location>
        <begin position="157"/>
        <end position="177"/>
    </location>
</feature>
<protein>
    <recommendedName>
        <fullName evidence="6">G protein-coupled receptor GPR1/2/3 C-terminal domain-containing protein</fullName>
    </recommendedName>
</protein>
<keyword evidence="8" id="KW-1185">Reference proteome</keyword>
<dbReference type="InterPro" id="IPR022596">
    <property type="entry name" value="GPR1/2/3_C"/>
</dbReference>
<dbReference type="EMBL" id="SRQM01000056">
    <property type="protein sequence ID" value="KAG6120518.1"/>
    <property type="molecule type" value="Genomic_DNA"/>
</dbReference>
<sequence length="308" mass="34364">MPHKALVQAARLNPPLPLHQTRRAALSPFIWQNNERTDSNPRASSLPLPISSSCGACRNGGYPEAPDSSMSPMHCEGQEVLVTTAPSVIFNAQGGASREHPSGRADLRIQDQTGLVLDGQGSISSNGETESPQLILSPATINAIGIPRVREKIRRQLGHLFVYPLVYMMGWLVPFITHIVRDNQTRCPFWLVLMSLVSLCIQGLADSVVFLMMEKPWRDWTRDDVAARCCLRWGKQSSMKRSGMRVGRTGEEMLIDGTIARSRRQRERTEHWPMATRRAGPMSSWWDLMLVGIDESNNDEAEVARPIG</sequence>
<keyword evidence="4 5" id="KW-0472">Membrane</keyword>
<name>A0A9P7Q7D5_9HYPO</name>
<accession>A0A9P7Q7D5</accession>
<evidence type="ECO:0000313" key="8">
    <source>
        <dbReference type="Proteomes" id="UP000732380"/>
    </source>
</evidence>
<proteinExistence type="predicted"/>
<evidence type="ECO:0000313" key="7">
    <source>
        <dbReference type="EMBL" id="KAG6120518.1"/>
    </source>
</evidence>
<evidence type="ECO:0000259" key="6">
    <source>
        <dbReference type="Pfam" id="PF11970"/>
    </source>
</evidence>
<evidence type="ECO:0000256" key="1">
    <source>
        <dbReference type="ARBA" id="ARBA00004141"/>
    </source>
</evidence>
<keyword evidence="3 5" id="KW-1133">Transmembrane helix</keyword>
<evidence type="ECO:0000256" key="4">
    <source>
        <dbReference type="ARBA" id="ARBA00023136"/>
    </source>
</evidence>
<dbReference type="Proteomes" id="UP000732380">
    <property type="component" value="Unassembled WGS sequence"/>
</dbReference>
<dbReference type="GO" id="GO:0007189">
    <property type="term" value="P:adenylate cyclase-activating G protein-coupled receptor signaling pathway"/>
    <property type="evidence" value="ECO:0007669"/>
    <property type="project" value="TreeGrafter"/>
</dbReference>
<evidence type="ECO:0000256" key="3">
    <source>
        <dbReference type="ARBA" id="ARBA00022989"/>
    </source>
</evidence>
<feature type="domain" description="G protein-coupled receptor GPR1/2/3 C-terminal" evidence="6">
    <location>
        <begin position="150"/>
        <end position="218"/>
    </location>
</feature>
<comment type="subcellular location">
    <subcellularLocation>
        <location evidence="1">Membrane</location>
        <topology evidence="1">Multi-pass membrane protein</topology>
    </subcellularLocation>
</comment>
<dbReference type="GO" id="GO:0004930">
    <property type="term" value="F:G protein-coupled receptor activity"/>
    <property type="evidence" value="ECO:0007669"/>
    <property type="project" value="TreeGrafter"/>
</dbReference>
<evidence type="ECO:0000256" key="5">
    <source>
        <dbReference type="SAM" id="Phobius"/>
    </source>
</evidence>
<evidence type="ECO:0000256" key="2">
    <source>
        <dbReference type="ARBA" id="ARBA00022692"/>
    </source>
</evidence>
<organism evidence="7 8">
    <name type="scientific">Claviceps humidiphila</name>
    <dbReference type="NCBI Taxonomy" id="1294629"/>
    <lineage>
        <taxon>Eukaryota</taxon>
        <taxon>Fungi</taxon>
        <taxon>Dikarya</taxon>
        <taxon>Ascomycota</taxon>
        <taxon>Pezizomycotina</taxon>
        <taxon>Sordariomycetes</taxon>
        <taxon>Hypocreomycetidae</taxon>
        <taxon>Hypocreales</taxon>
        <taxon>Clavicipitaceae</taxon>
        <taxon>Claviceps</taxon>
    </lineage>
</organism>
<dbReference type="Pfam" id="PF11970">
    <property type="entry name" value="GPR_Gpa2_C"/>
    <property type="match status" value="1"/>
</dbReference>
<reference evidence="7 8" key="1">
    <citation type="journal article" date="2020" name="bioRxiv">
        <title>Whole genome comparisons of ergot fungi reveals the divergence and evolution of species within the genus Claviceps are the result of varying mechanisms driving genome evolution and host range expansion.</title>
        <authorList>
            <person name="Wyka S.A."/>
            <person name="Mondo S.J."/>
            <person name="Liu M."/>
            <person name="Dettman J."/>
            <person name="Nalam V."/>
            <person name="Broders K.D."/>
        </authorList>
    </citation>
    <scope>NUCLEOTIDE SEQUENCE [LARGE SCALE GENOMIC DNA]</scope>
    <source>
        <strain evidence="7 8">LM576</strain>
    </source>
</reference>
<keyword evidence="2 5" id="KW-0812">Transmembrane</keyword>
<comment type="caution">
    <text evidence="7">The sequence shown here is derived from an EMBL/GenBank/DDBJ whole genome shotgun (WGS) entry which is preliminary data.</text>
</comment>
<dbReference type="PANTHER" id="PTHR23112:SF37">
    <property type="entry name" value="G PROTEIN-COUPLED RECEPTOR GPR1"/>
    <property type="match status" value="1"/>
</dbReference>
<gene>
    <name evidence="7" type="ORF">E4U13_006435</name>
</gene>